<sequence length="214" mass="24704">MKKPKSKKKAKKGGIPSPFTDGWFGTDDPFSPKNIQPNKNDLYYDAMDMCGMGKAGARRALQLLNRALEMDKDYIQTYVGLVSAHSAAGNKKKMEEAIKTAYEKTLKMFPKWPRRLEWGILENRAPMRAIQYMADWHWDNGQKEKAAELFRLLLRLNPNDNQGARYEIAALYAGLSGSDVNRMTDEGNEKQNWDEMENLVKEQNARHKFWKEPK</sequence>
<feature type="repeat" description="TPR" evidence="1">
    <location>
        <begin position="127"/>
        <end position="160"/>
    </location>
</feature>
<name>A0A1G2P304_9BACT</name>
<evidence type="ECO:0000256" key="1">
    <source>
        <dbReference type="PROSITE-ProRule" id="PRU00339"/>
    </source>
</evidence>
<reference evidence="3 4" key="1">
    <citation type="journal article" date="2016" name="Nat. Commun.">
        <title>Thousands of microbial genomes shed light on interconnected biogeochemical processes in an aquifer system.</title>
        <authorList>
            <person name="Anantharaman K."/>
            <person name="Brown C.T."/>
            <person name="Hug L.A."/>
            <person name="Sharon I."/>
            <person name="Castelle C.J."/>
            <person name="Probst A.J."/>
            <person name="Thomas B.C."/>
            <person name="Singh A."/>
            <person name="Wilkins M.J."/>
            <person name="Karaoz U."/>
            <person name="Brodie E.L."/>
            <person name="Williams K.H."/>
            <person name="Hubbard S.S."/>
            <person name="Banfield J.F."/>
        </authorList>
    </citation>
    <scope>NUCLEOTIDE SEQUENCE [LARGE SCALE GENOMIC DNA]</scope>
</reference>
<feature type="region of interest" description="Disordered" evidence="2">
    <location>
        <begin position="1"/>
        <end position="30"/>
    </location>
</feature>
<evidence type="ECO:0000313" key="3">
    <source>
        <dbReference type="EMBL" id="OHA42710.1"/>
    </source>
</evidence>
<protein>
    <recommendedName>
        <fullName evidence="5">Tetratricopeptide repeat protein</fullName>
    </recommendedName>
</protein>
<evidence type="ECO:0000256" key="2">
    <source>
        <dbReference type="SAM" id="MobiDB-lite"/>
    </source>
</evidence>
<organism evidence="3 4">
    <name type="scientific">Candidatus Taylorbacteria bacterium RIFCSPLOWO2_12_FULL_43_20</name>
    <dbReference type="NCBI Taxonomy" id="1802332"/>
    <lineage>
        <taxon>Bacteria</taxon>
        <taxon>Candidatus Tayloriibacteriota</taxon>
    </lineage>
</organism>
<dbReference type="InterPro" id="IPR011990">
    <property type="entry name" value="TPR-like_helical_dom_sf"/>
</dbReference>
<dbReference type="InterPro" id="IPR019734">
    <property type="entry name" value="TPR_rpt"/>
</dbReference>
<evidence type="ECO:0000313" key="4">
    <source>
        <dbReference type="Proteomes" id="UP000177269"/>
    </source>
</evidence>
<dbReference type="Proteomes" id="UP000177269">
    <property type="component" value="Unassembled WGS sequence"/>
</dbReference>
<feature type="compositionally biased region" description="Basic residues" evidence="2">
    <location>
        <begin position="1"/>
        <end position="12"/>
    </location>
</feature>
<dbReference type="EMBL" id="MHSK01000007">
    <property type="protein sequence ID" value="OHA42710.1"/>
    <property type="molecule type" value="Genomic_DNA"/>
</dbReference>
<evidence type="ECO:0008006" key="5">
    <source>
        <dbReference type="Google" id="ProtNLM"/>
    </source>
</evidence>
<keyword evidence="1" id="KW-0802">TPR repeat</keyword>
<dbReference type="Gene3D" id="1.25.40.10">
    <property type="entry name" value="Tetratricopeptide repeat domain"/>
    <property type="match status" value="1"/>
</dbReference>
<gene>
    <name evidence="3" type="ORF">A3G52_02225</name>
</gene>
<dbReference type="PROSITE" id="PS50005">
    <property type="entry name" value="TPR"/>
    <property type="match status" value="1"/>
</dbReference>
<proteinExistence type="predicted"/>
<dbReference type="AlphaFoldDB" id="A0A1G2P304"/>
<comment type="caution">
    <text evidence="3">The sequence shown here is derived from an EMBL/GenBank/DDBJ whole genome shotgun (WGS) entry which is preliminary data.</text>
</comment>
<dbReference type="SUPFAM" id="SSF48452">
    <property type="entry name" value="TPR-like"/>
    <property type="match status" value="1"/>
</dbReference>
<accession>A0A1G2P304</accession>